<name>A0A1M6KZY5_9CLOT</name>
<organism evidence="1 2">
    <name type="scientific">Clostridium amylolyticum</name>
    <dbReference type="NCBI Taxonomy" id="1121298"/>
    <lineage>
        <taxon>Bacteria</taxon>
        <taxon>Bacillati</taxon>
        <taxon>Bacillota</taxon>
        <taxon>Clostridia</taxon>
        <taxon>Eubacteriales</taxon>
        <taxon>Clostridiaceae</taxon>
        <taxon>Clostridium</taxon>
    </lineage>
</organism>
<evidence type="ECO:0000313" key="2">
    <source>
        <dbReference type="Proteomes" id="UP000184080"/>
    </source>
</evidence>
<dbReference type="STRING" id="1121298.SAMN05444401_3554"/>
<gene>
    <name evidence="1" type="ORF">SAMN05444401_3554</name>
</gene>
<proteinExistence type="predicted"/>
<sequence>MKKGGNEVDNMDIMYKCLICDKQEVVKASDHRKDGRSCKYCGGHLSPIGYVGIDLGKGKDKTVRVYPPVEKNEKL</sequence>
<evidence type="ECO:0000313" key="1">
    <source>
        <dbReference type="EMBL" id="SHJ64436.1"/>
    </source>
</evidence>
<accession>A0A1M6KZY5</accession>
<dbReference type="Proteomes" id="UP000184080">
    <property type="component" value="Unassembled WGS sequence"/>
</dbReference>
<dbReference type="EMBL" id="FQZO01000006">
    <property type="protein sequence ID" value="SHJ64436.1"/>
    <property type="molecule type" value="Genomic_DNA"/>
</dbReference>
<protein>
    <submittedName>
        <fullName evidence="1">Uncharacterized protein</fullName>
    </submittedName>
</protein>
<keyword evidence="2" id="KW-1185">Reference proteome</keyword>
<reference evidence="1 2" key="1">
    <citation type="submission" date="2016-11" db="EMBL/GenBank/DDBJ databases">
        <authorList>
            <person name="Jaros S."/>
            <person name="Januszkiewicz K."/>
            <person name="Wedrychowicz H."/>
        </authorList>
    </citation>
    <scope>NUCLEOTIDE SEQUENCE [LARGE SCALE GENOMIC DNA]</scope>
    <source>
        <strain evidence="1 2">DSM 21864</strain>
    </source>
</reference>
<dbReference type="AlphaFoldDB" id="A0A1M6KZY5"/>